<gene>
    <name evidence="1" type="ORF">QAD02_023192</name>
</gene>
<accession>A0ACC2PV83</accession>
<reference evidence="1" key="1">
    <citation type="submission" date="2023-04" db="EMBL/GenBank/DDBJ databases">
        <title>A chromosome-level genome assembly of the parasitoid wasp Eretmocerus hayati.</title>
        <authorList>
            <person name="Zhong Y."/>
            <person name="Liu S."/>
            <person name="Liu Y."/>
        </authorList>
    </citation>
    <scope>NUCLEOTIDE SEQUENCE</scope>
    <source>
        <strain evidence="1">ZJU_SS_LIU_2023</strain>
    </source>
</reference>
<keyword evidence="2" id="KW-1185">Reference proteome</keyword>
<name>A0ACC2PV83_9HYME</name>
<evidence type="ECO:0000313" key="1">
    <source>
        <dbReference type="EMBL" id="KAJ8687398.1"/>
    </source>
</evidence>
<evidence type="ECO:0000313" key="2">
    <source>
        <dbReference type="Proteomes" id="UP001239111"/>
    </source>
</evidence>
<organism evidence="1 2">
    <name type="scientific">Eretmocerus hayati</name>
    <dbReference type="NCBI Taxonomy" id="131215"/>
    <lineage>
        <taxon>Eukaryota</taxon>
        <taxon>Metazoa</taxon>
        <taxon>Ecdysozoa</taxon>
        <taxon>Arthropoda</taxon>
        <taxon>Hexapoda</taxon>
        <taxon>Insecta</taxon>
        <taxon>Pterygota</taxon>
        <taxon>Neoptera</taxon>
        <taxon>Endopterygota</taxon>
        <taxon>Hymenoptera</taxon>
        <taxon>Apocrita</taxon>
        <taxon>Proctotrupomorpha</taxon>
        <taxon>Chalcidoidea</taxon>
        <taxon>Aphelinidae</taxon>
        <taxon>Aphelininae</taxon>
        <taxon>Eretmocerus</taxon>
    </lineage>
</organism>
<comment type="caution">
    <text evidence="1">The sequence shown here is derived from an EMBL/GenBank/DDBJ whole genome shotgun (WGS) entry which is preliminary data.</text>
</comment>
<proteinExistence type="predicted"/>
<protein>
    <submittedName>
        <fullName evidence="1">Uncharacterized protein</fullName>
    </submittedName>
</protein>
<dbReference type="Proteomes" id="UP001239111">
    <property type="component" value="Chromosome 1"/>
</dbReference>
<dbReference type="EMBL" id="CM056741">
    <property type="protein sequence ID" value="KAJ8687398.1"/>
    <property type="molecule type" value="Genomic_DNA"/>
</dbReference>
<sequence length="380" mass="44045">MALRELILIKLWCIYMVLGVIIPPPNFPEQPASAADEDIFSYSSNVLSHYDDIENLTTWSVICYDRSTRRKYSCTLRVTEFSSRKGDKNSISTECEIPSSADIVSDYAGKIDLQVFRFGVDLYLIHWIDSNLMKMYHENENDVLDDVANEYPMKLVIMNIRGCQSVPVYLGKVPNNLRIKEVFYYTDNYNILLNEDTFDIIYSFSEESDLFQETFNDKGEKIFGPVGESSHRINPQAVMTLKGKKKNSFSVNSRERYSVREICLKNVPTKFPCRKIHYDGRYYAQSTSLNTWTNCRKQSYSVKSWDCQQLSSSSYAKFNITFDYPPGSIMIYNVLPGKLLTMSTKEDILLHGHKYVVYLTMFDIVNPRPKQNRLNKALYS</sequence>